<proteinExistence type="predicted"/>
<gene>
    <name evidence="1" type="ORF">HU200_015232</name>
</gene>
<keyword evidence="2" id="KW-1185">Reference proteome</keyword>
<reference evidence="1" key="1">
    <citation type="submission" date="2020-07" db="EMBL/GenBank/DDBJ databases">
        <title>Genome sequence and genetic diversity analysis of an under-domesticated orphan crop, white fonio (Digitaria exilis).</title>
        <authorList>
            <person name="Bennetzen J.L."/>
            <person name="Chen S."/>
            <person name="Ma X."/>
            <person name="Wang X."/>
            <person name="Yssel A.E.J."/>
            <person name="Chaluvadi S.R."/>
            <person name="Johnson M."/>
            <person name="Gangashetty P."/>
            <person name="Hamidou F."/>
            <person name="Sanogo M.D."/>
            <person name="Zwaenepoel A."/>
            <person name="Wallace J."/>
            <person name="Van De Peer Y."/>
            <person name="Van Deynze A."/>
        </authorList>
    </citation>
    <scope>NUCLEOTIDE SEQUENCE</scope>
    <source>
        <tissue evidence="1">Leaves</tissue>
    </source>
</reference>
<name>A0A835KJF4_9POAL</name>
<evidence type="ECO:0000313" key="2">
    <source>
        <dbReference type="Proteomes" id="UP000636709"/>
    </source>
</evidence>
<comment type="caution">
    <text evidence="1">The sequence shown here is derived from an EMBL/GenBank/DDBJ whole genome shotgun (WGS) entry which is preliminary data.</text>
</comment>
<evidence type="ECO:0000313" key="1">
    <source>
        <dbReference type="EMBL" id="KAF8732884.1"/>
    </source>
</evidence>
<dbReference type="EMBL" id="JACEFO010001603">
    <property type="protein sequence ID" value="KAF8732884.1"/>
    <property type="molecule type" value="Genomic_DNA"/>
</dbReference>
<dbReference type="Proteomes" id="UP000636709">
    <property type="component" value="Unassembled WGS sequence"/>
</dbReference>
<accession>A0A835KJF4</accession>
<dbReference type="AlphaFoldDB" id="A0A835KJF4"/>
<protein>
    <submittedName>
        <fullName evidence="1">Uncharacterized protein</fullName>
    </submittedName>
</protein>
<sequence>MASWAWYYVVSIPSPTAHGAPALFFTLGATPSDAIDRARRLDLLGHHQQHRSNDNLLFPTRDGDGCFLTDLFSCAIRLSINKVVVDWPRGSSVGPINTIFVCRAGTDNVGNKRYRTMSANLWNALDIAFFHGNLYALSTCG</sequence>
<organism evidence="1 2">
    <name type="scientific">Digitaria exilis</name>
    <dbReference type="NCBI Taxonomy" id="1010633"/>
    <lineage>
        <taxon>Eukaryota</taxon>
        <taxon>Viridiplantae</taxon>
        <taxon>Streptophyta</taxon>
        <taxon>Embryophyta</taxon>
        <taxon>Tracheophyta</taxon>
        <taxon>Spermatophyta</taxon>
        <taxon>Magnoliopsida</taxon>
        <taxon>Liliopsida</taxon>
        <taxon>Poales</taxon>
        <taxon>Poaceae</taxon>
        <taxon>PACMAD clade</taxon>
        <taxon>Panicoideae</taxon>
        <taxon>Panicodae</taxon>
        <taxon>Paniceae</taxon>
        <taxon>Anthephorinae</taxon>
        <taxon>Digitaria</taxon>
    </lineage>
</organism>